<dbReference type="InterPro" id="IPR036097">
    <property type="entry name" value="HisK_dim/P_sf"/>
</dbReference>
<dbReference type="InterPro" id="IPR035965">
    <property type="entry name" value="PAS-like_dom_sf"/>
</dbReference>
<dbReference type="EMBL" id="JADPKZ010000042">
    <property type="protein sequence ID" value="MBF8378279.1"/>
    <property type="molecule type" value="Genomic_DNA"/>
</dbReference>
<keyword evidence="11" id="KW-1185">Reference proteome</keyword>
<dbReference type="InterPro" id="IPR036890">
    <property type="entry name" value="HATPase_C_sf"/>
</dbReference>
<comment type="catalytic activity">
    <reaction evidence="1">
        <text>ATP + protein L-histidine = ADP + protein N-phospho-L-histidine.</text>
        <dbReference type="EC" id="2.7.13.3"/>
    </reaction>
</comment>
<evidence type="ECO:0000256" key="5">
    <source>
        <dbReference type="ARBA" id="ARBA00022741"/>
    </source>
</evidence>
<evidence type="ECO:0000313" key="11">
    <source>
        <dbReference type="Proteomes" id="UP000642910"/>
    </source>
</evidence>
<dbReference type="Gene3D" id="3.30.450.20">
    <property type="entry name" value="PAS domain"/>
    <property type="match status" value="2"/>
</dbReference>
<dbReference type="PANTHER" id="PTHR43065">
    <property type="entry name" value="SENSOR HISTIDINE KINASE"/>
    <property type="match status" value="1"/>
</dbReference>
<gene>
    <name evidence="10" type="ORF">IW967_10450</name>
</gene>
<dbReference type="SMART" id="SM00388">
    <property type="entry name" value="HisKA"/>
    <property type="match status" value="1"/>
</dbReference>
<evidence type="ECO:0000256" key="3">
    <source>
        <dbReference type="ARBA" id="ARBA00022553"/>
    </source>
</evidence>
<organism evidence="10 11">
    <name type="scientific">Alicyclobacillus mali</name>
    <name type="common">ex Roth et al. 2021</name>
    <dbReference type="NCBI Taxonomy" id="1123961"/>
    <lineage>
        <taxon>Bacteria</taxon>
        <taxon>Bacillati</taxon>
        <taxon>Bacillota</taxon>
        <taxon>Bacilli</taxon>
        <taxon>Bacillales</taxon>
        <taxon>Alicyclobacillaceae</taxon>
        <taxon>Alicyclobacillus</taxon>
    </lineage>
</organism>
<keyword evidence="6" id="KW-0418">Kinase</keyword>
<keyword evidence="8" id="KW-0902">Two-component regulatory system</keyword>
<dbReference type="Pfam" id="PF08447">
    <property type="entry name" value="PAS_3"/>
    <property type="match status" value="1"/>
</dbReference>
<dbReference type="InterPro" id="IPR003594">
    <property type="entry name" value="HATPase_dom"/>
</dbReference>
<dbReference type="InterPro" id="IPR013655">
    <property type="entry name" value="PAS_fold_3"/>
</dbReference>
<evidence type="ECO:0000256" key="7">
    <source>
        <dbReference type="ARBA" id="ARBA00022840"/>
    </source>
</evidence>
<evidence type="ECO:0000256" key="2">
    <source>
        <dbReference type="ARBA" id="ARBA00012438"/>
    </source>
</evidence>
<keyword evidence="4" id="KW-0808">Transferase</keyword>
<feature type="domain" description="Histidine kinase" evidence="9">
    <location>
        <begin position="284"/>
        <end position="489"/>
    </location>
</feature>
<sequence>MVDSRFPSLNARVQAVSDALGGAFREGPDWVSYHALNAECLYVTPSVRPWMHASDLVGRSFAAWPMLDEERARWASAWLEVVTGRAVGRLVWRHDVVGSARWVESVLLPDEWRGQLVGVMVWHRDVTDRQKRESALEASVERLQLAYGLARSGYWELDVTTRRLTWSQEVFDIWEMEPEHFAATYDAFLETVVQEDRPLVEQAVSRAMHTHTYELEYRIRTGRGHIRFVRSVGRYHEHGAGRGVLFGAVQDVTAQKESELALAASRELLARSDKLAAVGQLAAGIAHEIRNPLTALRGFIDLMYQRARSNNRRYLEIMRGEVSRMEAIVSELLRLARPDRPQFQQLDLVDLVQEVVAFMSAQALLHGVDIQYEPRAATIKVQGDANQLKQVFINLMRNGIEAMQPGGVLRVALWQEGGAARVQISDEGSGMSPDALARIGEPFFTTKEQGTGLGVMVSKRMVADHGGDLLIESEVGRGTTVMVLLPVANGDA</sequence>
<evidence type="ECO:0000313" key="10">
    <source>
        <dbReference type="EMBL" id="MBF8378279.1"/>
    </source>
</evidence>
<dbReference type="SUPFAM" id="SSF55785">
    <property type="entry name" value="PYP-like sensor domain (PAS domain)"/>
    <property type="match status" value="2"/>
</dbReference>
<dbReference type="SUPFAM" id="SSF47384">
    <property type="entry name" value="Homodimeric domain of signal transducing histidine kinase"/>
    <property type="match status" value="1"/>
</dbReference>
<dbReference type="InterPro" id="IPR005467">
    <property type="entry name" value="His_kinase_dom"/>
</dbReference>
<dbReference type="PRINTS" id="PR00344">
    <property type="entry name" value="BCTRLSENSOR"/>
</dbReference>
<name>A0ABS0F4R7_9BACL</name>
<dbReference type="InterPro" id="IPR004358">
    <property type="entry name" value="Sig_transdc_His_kin-like_C"/>
</dbReference>
<dbReference type="RefSeq" id="WP_195867829.1">
    <property type="nucleotide sequence ID" value="NZ_JADPKZ010000042.1"/>
</dbReference>
<dbReference type="SMART" id="SM00387">
    <property type="entry name" value="HATPase_c"/>
    <property type="match status" value="1"/>
</dbReference>
<evidence type="ECO:0000256" key="1">
    <source>
        <dbReference type="ARBA" id="ARBA00000085"/>
    </source>
</evidence>
<dbReference type="EC" id="2.7.13.3" evidence="2"/>
<dbReference type="Proteomes" id="UP000642910">
    <property type="component" value="Unassembled WGS sequence"/>
</dbReference>
<keyword evidence="7" id="KW-0067">ATP-binding</keyword>
<dbReference type="PROSITE" id="PS50109">
    <property type="entry name" value="HIS_KIN"/>
    <property type="match status" value="1"/>
</dbReference>
<proteinExistence type="predicted"/>
<dbReference type="InterPro" id="IPR003661">
    <property type="entry name" value="HisK_dim/P_dom"/>
</dbReference>
<keyword evidence="5" id="KW-0547">Nucleotide-binding</keyword>
<evidence type="ECO:0000256" key="6">
    <source>
        <dbReference type="ARBA" id="ARBA00022777"/>
    </source>
</evidence>
<dbReference type="Pfam" id="PF02518">
    <property type="entry name" value="HATPase_c"/>
    <property type="match status" value="1"/>
</dbReference>
<comment type="caution">
    <text evidence="10">The sequence shown here is derived from an EMBL/GenBank/DDBJ whole genome shotgun (WGS) entry which is preliminary data.</text>
</comment>
<reference evidence="10 11" key="1">
    <citation type="submission" date="2020-11" db="EMBL/GenBank/DDBJ databases">
        <title>Genomic insight of Alicyclobacillus mali FL 18 reveals a new arsenic-resistant strain, with potential in environmental biotechnology.</title>
        <authorList>
            <person name="Fiorentino G."/>
            <person name="Gallo G."/>
            <person name="Aulitto M."/>
        </authorList>
    </citation>
    <scope>NUCLEOTIDE SEQUENCE [LARGE SCALE GENOMIC DNA]</scope>
    <source>
        <strain evidence="10 11">FL 18</strain>
    </source>
</reference>
<dbReference type="PANTHER" id="PTHR43065:SF10">
    <property type="entry name" value="PEROXIDE STRESS-ACTIVATED HISTIDINE KINASE MAK3"/>
    <property type="match status" value="1"/>
</dbReference>
<dbReference type="Pfam" id="PF00512">
    <property type="entry name" value="HisKA"/>
    <property type="match status" value="1"/>
</dbReference>
<dbReference type="Gene3D" id="3.30.565.10">
    <property type="entry name" value="Histidine kinase-like ATPase, C-terminal domain"/>
    <property type="match status" value="1"/>
</dbReference>
<evidence type="ECO:0000256" key="8">
    <source>
        <dbReference type="ARBA" id="ARBA00023012"/>
    </source>
</evidence>
<accession>A0ABS0F4R7</accession>
<evidence type="ECO:0000259" key="9">
    <source>
        <dbReference type="PROSITE" id="PS50109"/>
    </source>
</evidence>
<keyword evidence="3" id="KW-0597">Phosphoprotein</keyword>
<evidence type="ECO:0000256" key="4">
    <source>
        <dbReference type="ARBA" id="ARBA00022679"/>
    </source>
</evidence>
<protein>
    <recommendedName>
        <fullName evidence="2">histidine kinase</fullName>
        <ecNumber evidence="2">2.7.13.3</ecNumber>
    </recommendedName>
</protein>
<dbReference type="Gene3D" id="2.10.70.100">
    <property type="match status" value="1"/>
</dbReference>
<dbReference type="CDD" id="cd00082">
    <property type="entry name" value="HisKA"/>
    <property type="match status" value="1"/>
</dbReference>
<dbReference type="SUPFAM" id="SSF55874">
    <property type="entry name" value="ATPase domain of HSP90 chaperone/DNA topoisomerase II/histidine kinase"/>
    <property type="match status" value="1"/>
</dbReference>
<dbReference type="Gene3D" id="1.10.287.130">
    <property type="match status" value="1"/>
</dbReference>